<dbReference type="SMART" id="SM00209">
    <property type="entry name" value="TSP1"/>
    <property type="match status" value="2"/>
</dbReference>
<dbReference type="PANTHER" id="PTHR45785">
    <property type="entry name" value="COMPLEMENT FACTOR H-RELATED"/>
    <property type="match status" value="1"/>
</dbReference>
<comment type="caution">
    <text evidence="6">The sequence shown here is derived from an EMBL/GenBank/DDBJ whole genome shotgun (WGS) entry which is preliminary data.</text>
</comment>
<feature type="signal peptide" evidence="4">
    <location>
        <begin position="1"/>
        <end position="27"/>
    </location>
</feature>
<dbReference type="InterPro" id="IPR000884">
    <property type="entry name" value="TSP1_rpt"/>
</dbReference>
<keyword evidence="7" id="KW-1185">Reference proteome</keyword>
<dbReference type="PROSITE" id="PS50923">
    <property type="entry name" value="SUSHI"/>
    <property type="match status" value="1"/>
</dbReference>
<evidence type="ECO:0000259" key="5">
    <source>
        <dbReference type="PROSITE" id="PS50923"/>
    </source>
</evidence>
<dbReference type="SMART" id="SM00032">
    <property type="entry name" value="CCP"/>
    <property type="match status" value="5"/>
</dbReference>
<name>A0A813ABC8_9DINO</name>
<evidence type="ECO:0000313" key="7">
    <source>
        <dbReference type="Proteomes" id="UP000601435"/>
    </source>
</evidence>
<protein>
    <recommendedName>
        <fullName evidence="5">Sushi domain-containing protein</fullName>
    </recommendedName>
</protein>
<sequence>MSSVASSRSVVLIWLLVALVCEHVSSAKLVLWRDGEERYRTLVGVVGHEGSCEPSCVEKRDVVVPPNVFYKVKVEVAQVDMHSKDEHVNVKVGGQSVTCSPKVASDYNCSLIECGNINFGRVVDSEVRVEVQAFRTRDTCKCAVSTRGDVDCYSELLSGLDAKYGALVRMTFEPQASASWVTGDWGRCDQADCVTPAATTNRSVRCRVFDPDDVGDGGERCAEPAPDSVRSCQEAPECIPPEACDDCFSIAHLILDRQDAEMNWSAIVMYSNSDSVFVDDTGRPLQLRLRRGEAEVSCSATFSVLPADLALSMACVSLVSCSTGKYVVRRFSEHFRSFQDLMLSQDDGTFQFRMQATFHLKRVAAAGYVLADPYHGGEQSPAFGVAQGVPTLVSLDQAQQGSQSCSLDLMLLGTTEEMCRASTTHLTCPDASEGVFGRCCVPGSCPDDAIPPPSPCTTTEESPGLALVMAGFCEDVRCSPIEGREECERAAAAMGFTGSGGSAASAQLRLSDNLPLFCSWEFATADNGFPVLWLNKILGRGAEATERIPQLCRCGEPRPSRIYTWSQGDWSACSRSCGQQMRYRRVVCHELIGIALHADGADFSGCAGTNRLLMTSEVHEGAWLVEPSNGTAGPHCVAMNASSVAAVASSIVPKLIGMPIDVDVAMDPEVAWELCRVMCARLGNCVGFTFFTHVRGDPNSAQCCFLRRASRWQPNFRRATCHLAQGSPTRNGCYCQVGWEMDPGDDSMVCDGQRRGCCTTPDSGARSWCPTTSPSCGTQRIHQKHSDVCDLAGVAAVSDQTCRSHQQLAGRNCASARGISECNQIATVLGLPDTTPSLTLRMDMPSGCVWQKSTSQLWLNQLVDAVNASDPSHKVSMMASQEMAELCSCPPSEELRWEVEEWGPCHTVHHGDCYGARHRERSVFCVRANVHETSRREVVANSLCLRARPDAREECNDCGRRVLKATAEFNLDHPVPGLQEPAFERDCHEQLADAAGLATSRMSIGKVECCNTASLRAELLVSDGLGDSSGTAALDHLIHISRSAAARNEVSWTTGFGTLMQFFSLQILGSFAWDISDAWGPCSQKCGGGVQSRDVWCSWTDFEMEKRVVEDLNCDAASRPAQQRACGERACQSCPPFHMGPQYVVSGGKQEMAHANKVYVTCAAGYGTVDDVRLVESECQDGQWSPLAVSCGRSCPAFVAASWKYEVHGTGFQHGSTRQITCKRSESDDMDSVEEPSSASVICQDGAWTTPWLVCTGDCVTPELTSAYAVNGSSEGDNIAQKGSVWHISCAAGYASGQAQHPVQLQCAEGSWSGLEDIPDCKADCPRYKLSEGYEVVGEADAQYVAASILEETETLSSFALDDVRRMQSNITGVPHSTYIGIRCVDGYGRVPGAVERVECNDGQWSPLSLYCAKDCKPFNATVLEQSRFRVIRDMSQPNGESLEPSAPATAADAPHGSKVIIGCKLEHGEGEDSERAMKRGAVTCANGRWIPSDLRCFSDCQAFVPGPEYSVLTPGALASQRNRSVPHGTQLLATCARGFSALPPIGFNRSAASLRGVSALIEESECVDGTWTSLMLRCFPDCPSWPMHQHLIVDSGGGLRVGSILRLACARRLSSADMLLLLPM</sequence>
<evidence type="ECO:0000256" key="2">
    <source>
        <dbReference type="ARBA" id="ARBA00022729"/>
    </source>
</evidence>
<keyword evidence="3" id="KW-1015">Disulfide bond</keyword>
<feature type="domain" description="Sushi" evidence="5">
    <location>
        <begin position="1257"/>
        <end position="1323"/>
    </location>
</feature>
<dbReference type="PROSITE" id="PS50092">
    <property type="entry name" value="TSP1"/>
    <property type="match status" value="1"/>
</dbReference>
<reference evidence="6" key="1">
    <citation type="submission" date="2021-02" db="EMBL/GenBank/DDBJ databases">
        <authorList>
            <person name="Dougan E. K."/>
            <person name="Rhodes N."/>
            <person name="Thang M."/>
            <person name="Chan C."/>
        </authorList>
    </citation>
    <scope>NUCLEOTIDE SEQUENCE</scope>
</reference>
<evidence type="ECO:0000256" key="1">
    <source>
        <dbReference type="ARBA" id="ARBA00022659"/>
    </source>
</evidence>
<dbReference type="Gene3D" id="2.20.100.10">
    <property type="entry name" value="Thrombospondin type-1 (TSP1) repeat"/>
    <property type="match status" value="1"/>
</dbReference>
<dbReference type="PANTHER" id="PTHR45785:SF2">
    <property type="entry name" value="COMPLEMENT FACTOR H-RELATED"/>
    <property type="match status" value="1"/>
</dbReference>
<keyword evidence="1" id="KW-0768">Sushi</keyword>
<dbReference type="InterPro" id="IPR000436">
    <property type="entry name" value="Sushi_SCR_CCP_dom"/>
</dbReference>
<gene>
    <name evidence="6" type="ORF">SNEC2469_LOCUS27418</name>
</gene>
<accession>A0A813ABC8</accession>
<feature type="chain" id="PRO_5032947117" description="Sushi domain-containing protein" evidence="4">
    <location>
        <begin position="28"/>
        <end position="1625"/>
    </location>
</feature>
<evidence type="ECO:0000256" key="3">
    <source>
        <dbReference type="ARBA" id="ARBA00023157"/>
    </source>
</evidence>
<dbReference type="Proteomes" id="UP000601435">
    <property type="component" value="Unassembled WGS sequence"/>
</dbReference>
<dbReference type="Pfam" id="PF19030">
    <property type="entry name" value="TSP1_ADAMTS"/>
    <property type="match status" value="2"/>
</dbReference>
<dbReference type="EMBL" id="CAJNJA010057696">
    <property type="protein sequence ID" value="CAE7863089.1"/>
    <property type="molecule type" value="Genomic_DNA"/>
</dbReference>
<dbReference type="SUPFAM" id="SSF82895">
    <property type="entry name" value="TSP-1 type 1 repeat"/>
    <property type="match status" value="2"/>
</dbReference>
<organism evidence="6 7">
    <name type="scientific">Symbiodinium necroappetens</name>
    <dbReference type="NCBI Taxonomy" id="1628268"/>
    <lineage>
        <taxon>Eukaryota</taxon>
        <taxon>Sar</taxon>
        <taxon>Alveolata</taxon>
        <taxon>Dinophyceae</taxon>
        <taxon>Suessiales</taxon>
        <taxon>Symbiodiniaceae</taxon>
        <taxon>Symbiodinium</taxon>
    </lineage>
</organism>
<dbReference type="OrthoDB" id="416755at2759"/>
<evidence type="ECO:0000256" key="4">
    <source>
        <dbReference type="SAM" id="SignalP"/>
    </source>
</evidence>
<dbReference type="InterPro" id="IPR036383">
    <property type="entry name" value="TSP1_rpt_sf"/>
</dbReference>
<keyword evidence="2 4" id="KW-0732">Signal</keyword>
<dbReference type="InterPro" id="IPR051503">
    <property type="entry name" value="ComplSys_Reg/VirEntry_Med"/>
</dbReference>
<proteinExistence type="predicted"/>
<evidence type="ECO:0000313" key="6">
    <source>
        <dbReference type="EMBL" id="CAE7863089.1"/>
    </source>
</evidence>